<accession>A0AAF0UHT1</accession>
<reference evidence="1" key="1">
    <citation type="submission" date="2023-08" db="EMBL/GenBank/DDBJ databases">
        <title>A de novo genome assembly of Solanum verrucosum Schlechtendal, a Mexican diploid species geographically isolated from the other diploid A-genome species in potato relatives.</title>
        <authorList>
            <person name="Hosaka K."/>
        </authorList>
    </citation>
    <scope>NUCLEOTIDE SEQUENCE</scope>
    <source>
        <tissue evidence="1">Young leaves</tissue>
    </source>
</reference>
<organism evidence="1 2">
    <name type="scientific">Solanum verrucosum</name>
    <dbReference type="NCBI Taxonomy" id="315347"/>
    <lineage>
        <taxon>Eukaryota</taxon>
        <taxon>Viridiplantae</taxon>
        <taxon>Streptophyta</taxon>
        <taxon>Embryophyta</taxon>
        <taxon>Tracheophyta</taxon>
        <taxon>Spermatophyta</taxon>
        <taxon>Magnoliopsida</taxon>
        <taxon>eudicotyledons</taxon>
        <taxon>Gunneridae</taxon>
        <taxon>Pentapetalae</taxon>
        <taxon>asterids</taxon>
        <taxon>lamiids</taxon>
        <taxon>Solanales</taxon>
        <taxon>Solanaceae</taxon>
        <taxon>Solanoideae</taxon>
        <taxon>Solaneae</taxon>
        <taxon>Solanum</taxon>
    </lineage>
</organism>
<dbReference type="Proteomes" id="UP001234989">
    <property type="component" value="Chromosome 9"/>
</dbReference>
<evidence type="ECO:0000313" key="1">
    <source>
        <dbReference type="EMBL" id="WMV46257.1"/>
    </source>
</evidence>
<dbReference type="AlphaFoldDB" id="A0AAF0UHT1"/>
<protein>
    <submittedName>
        <fullName evidence="1">Uncharacterized protein</fullName>
    </submittedName>
</protein>
<proteinExistence type="predicted"/>
<dbReference type="EMBL" id="CP133620">
    <property type="protein sequence ID" value="WMV46257.1"/>
    <property type="molecule type" value="Genomic_DNA"/>
</dbReference>
<sequence length="43" mass="4802">MGTKKMELLFNEVIEGKSTHELDVEELKGLIKLCALKNAKVAE</sequence>
<keyword evidence="2" id="KW-1185">Reference proteome</keyword>
<gene>
    <name evidence="1" type="ORF">MTR67_039642</name>
</gene>
<evidence type="ECO:0000313" key="2">
    <source>
        <dbReference type="Proteomes" id="UP001234989"/>
    </source>
</evidence>
<name>A0AAF0UHT1_SOLVR</name>